<name>M1DC99_SOLTU</name>
<dbReference type="EnsemblPlants" id="PGSC0003DMT400086674">
    <property type="protein sequence ID" value="PGSC0003DMT400086674"/>
    <property type="gene ID" value="PGSC0003DMG400036245"/>
</dbReference>
<organism evidence="2 3">
    <name type="scientific">Solanum tuberosum</name>
    <name type="common">Potato</name>
    <dbReference type="NCBI Taxonomy" id="4113"/>
    <lineage>
        <taxon>Eukaryota</taxon>
        <taxon>Viridiplantae</taxon>
        <taxon>Streptophyta</taxon>
        <taxon>Embryophyta</taxon>
        <taxon>Tracheophyta</taxon>
        <taxon>Spermatophyta</taxon>
        <taxon>Magnoliopsida</taxon>
        <taxon>eudicotyledons</taxon>
        <taxon>Gunneridae</taxon>
        <taxon>Pentapetalae</taxon>
        <taxon>asterids</taxon>
        <taxon>lamiids</taxon>
        <taxon>Solanales</taxon>
        <taxon>Solanaceae</taxon>
        <taxon>Solanoideae</taxon>
        <taxon>Solaneae</taxon>
        <taxon>Solanum</taxon>
    </lineage>
</organism>
<proteinExistence type="predicted"/>
<keyword evidence="3" id="KW-1185">Reference proteome</keyword>
<dbReference type="Gramene" id="PGSC0003DMT400086674">
    <property type="protein sequence ID" value="PGSC0003DMT400086674"/>
    <property type="gene ID" value="PGSC0003DMG400036245"/>
</dbReference>
<sequence>MSGHHPRPPHRRTMVGPTTCASEVWVRVLWPKFVDLTYGPSHTRHGGPMGCTGRYVYDSNYHVTPQHLLSEAKRSPARTNRLSVHGPSGSREKNSREKRRGKSRFRRLREELIADLVEDFILQARPRVRLGLEMVLECQSHPACRIGVGQQRGVLQEEADTSRIQEFLRINPPSFTGSSTTEDPKNFIEELQKVFKVMHVVDVERVELVAYQLKNVSRTWFDQFKQRRVEDAPILS</sequence>
<dbReference type="HOGENOM" id="CLU_1177154_0_0_1"/>
<reference evidence="2" key="2">
    <citation type="submission" date="2015-06" db="UniProtKB">
        <authorList>
            <consortium name="EnsemblPlants"/>
        </authorList>
    </citation>
    <scope>IDENTIFICATION</scope>
    <source>
        <strain evidence="2">DM1-3 516 R44</strain>
    </source>
</reference>
<feature type="region of interest" description="Disordered" evidence="1">
    <location>
        <begin position="69"/>
        <end position="103"/>
    </location>
</feature>
<reference evidence="3" key="1">
    <citation type="journal article" date="2011" name="Nature">
        <title>Genome sequence and analysis of the tuber crop potato.</title>
        <authorList>
            <consortium name="The Potato Genome Sequencing Consortium"/>
        </authorList>
    </citation>
    <scope>NUCLEOTIDE SEQUENCE [LARGE SCALE GENOMIC DNA]</scope>
    <source>
        <strain evidence="3">cv. DM1-3 516 R44</strain>
    </source>
</reference>
<dbReference type="InParanoid" id="M1DC99"/>
<dbReference type="PaxDb" id="4113-PGSC0003DMT400086674"/>
<dbReference type="Proteomes" id="UP000011115">
    <property type="component" value="Unassembled WGS sequence"/>
</dbReference>
<evidence type="ECO:0000313" key="2">
    <source>
        <dbReference type="EnsemblPlants" id="PGSC0003DMT400086674"/>
    </source>
</evidence>
<protein>
    <submittedName>
        <fullName evidence="2">Gag-pol polyprotein</fullName>
    </submittedName>
</protein>
<dbReference type="AlphaFoldDB" id="M1DC99"/>
<evidence type="ECO:0000256" key="1">
    <source>
        <dbReference type="SAM" id="MobiDB-lite"/>
    </source>
</evidence>
<accession>M1DC99</accession>
<evidence type="ECO:0000313" key="3">
    <source>
        <dbReference type="Proteomes" id="UP000011115"/>
    </source>
</evidence>